<dbReference type="PANTHER" id="PTHR16631:SF17">
    <property type="entry name" value="GLUCAN ENDO-1,3-BETA-GLUCOSIDASE BTGC"/>
    <property type="match status" value="1"/>
</dbReference>
<dbReference type="Proteomes" id="UP000000547">
    <property type="component" value="Chromosome"/>
</dbReference>
<evidence type="ECO:0000256" key="3">
    <source>
        <dbReference type="ARBA" id="ARBA00022801"/>
    </source>
</evidence>
<dbReference type="Gene3D" id="3.20.20.80">
    <property type="entry name" value="Glycosidases"/>
    <property type="match status" value="1"/>
</dbReference>
<evidence type="ECO:0000256" key="7">
    <source>
        <dbReference type="ARBA" id="ARBA00023316"/>
    </source>
</evidence>
<dbReference type="SUPFAM" id="SSF51445">
    <property type="entry name" value="(Trans)glycosidases"/>
    <property type="match status" value="1"/>
</dbReference>
<dbReference type="GO" id="GO:0005886">
    <property type="term" value="C:plasma membrane"/>
    <property type="evidence" value="ECO:0007669"/>
    <property type="project" value="UniProtKB-SubCell"/>
</dbReference>
<dbReference type="STRING" id="167879.CPS_3720"/>
<dbReference type="GO" id="GO:0000272">
    <property type="term" value="P:polysaccharide catabolic process"/>
    <property type="evidence" value="ECO:0007669"/>
    <property type="project" value="UniProtKB-KW"/>
</dbReference>
<dbReference type="GO" id="GO:0009986">
    <property type="term" value="C:cell surface"/>
    <property type="evidence" value="ECO:0007669"/>
    <property type="project" value="TreeGrafter"/>
</dbReference>
<evidence type="ECO:0000313" key="12">
    <source>
        <dbReference type="EMBL" id="AAZ25605.1"/>
    </source>
</evidence>
<dbReference type="EMBL" id="CP000083">
    <property type="protein sequence ID" value="AAZ25605.1"/>
    <property type="molecule type" value="Genomic_DNA"/>
</dbReference>
<keyword evidence="5" id="KW-0325">Glycoprotein</keyword>
<dbReference type="KEGG" id="cps:CPS_3720"/>
<dbReference type="RefSeq" id="WP_011044473.1">
    <property type="nucleotide sequence ID" value="NC_003910.7"/>
</dbReference>
<dbReference type="PANTHER" id="PTHR16631">
    <property type="entry name" value="GLUCAN 1,3-BETA-GLUCOSIDASE"/>
    <property type="match status" value="1"/>
</dbReference>
<evidence type="ECO:0000256" key="6">
    <source>
        <dbReference type="ARBA" id="ARBA00023277"/>
    </source>
</evidence>
<gene>
    <name evidence="12" type="ordered locus">CPS_3720</name>
</gene>
<keyword evidence="3 12" id="KW-0378">Hydrolase</keyword>
<dbReference type="GO" id="GO:0071555">
    <property type="term" value="P:cell wall organization"/>
    <property type="evidence" value="ECO:0007669"/>
    <property type="project" value="UniProtKB-KW"/>
</dbReference>
<comment type="subcellular location">
    <subcellularLocation>
        <location evidence="1">Cell membrane</location>
    </subcellularLocation>
</comment>
<evidence type="ECO:0000256" key="9">
    <source>
        <dbReference type="ARBA" id="ARBA00037649"/>
    </source>
</evidence>
<evidence type="ECO:0000256" key="1">
    <source>
        <dbReference type="ARBA" id="ARBA00004236"/>
    </source>
</evidence>
<keyword evidence="7" id="KW-0961">Cell wall biogenesis/degradation</keyword>
<accession>Q47XT3</accession>
<keyword evidence="4" id="KW-0472">Membrane</keyword>
<evidence type="ECO:0000256" key="10">
    <source>
        <dbReference type="ARBA" id="ARBA00042373"/>
    </source>
</evidence>
<evidence type="ECO:0000256" key="5">
    <source>
        <dbReference type="ARBA" id="ARBA00023180"/>
    </source>
</evidence>
<evidence type="ECO:0000256" key="2">
    <source>
        <dbReference type="ARBA" id="ARBA00022475"/>
    </source>
</evidence>
<dbReference type="GO" id="GO:0005576">
    <property type="term" value="C:extracellular region"/>
    <property type="evidence" value="ECO:0007669"/>
    <property type="project" value="TreeGrafter"/>
</dbReference>
<comment type="function">
    <text evidence="9">Glucanases play a role in cell expansion during growth, in cell-cell fusion during mating, and in spore release during sporulation. This enzyme may be involved in beta-glucan degradation. Active on laminarin and lichenan.</text>
</comment>
<evidence type="ECO:0000256" key="4">
    <source>
        <dbReference type="ARBA" id="ARBA00023136"/>
    </source>
</evidence>
<dbReference type="GO" id="GO:0042973">
    <property type="term" value="F:glucan endo-1,3-beta-D-glucosidase activity"/>
    <property type="evidence" value="ECO:0007669"/>
    <property type="project" value="TreeGrafter"/>
</dbReference>
<evidence type="ECO:0000313" key="13">
    <source>
        <dbReference type="Proteomes" id="UP000000547"/>
    </source>
</evidence>
<keyword evidence="6" id="KW-0119">Carbohydrate metabolism</keyword>
<proteinExistence type="predicted"/>
<dbReference type="HOGENOM" id="CLU_825656_0_0_6"/>
<dbReference type="InterPro" id="IPR017853">
    <property type="entry name" value="GH"/>
</dbReference>
<sequence>MFKKHSDKVATISSMNLSHANAICYSGYREGQNPREGIYPTYDEVKEDLLILASNWNYLRIYDCGPHAEIVLDVIRIEALHFKVMLGVDMAAEMSNPHCPWGAEFSEETLSANRQNNCNEIHKMIELSLKYDDIVFSVSVGNEASVEWTDHMVPVDRLVNYVRQIKKEIKQPVTFCENYVPWTYKLEPLVAELDFISIHTYPAWEFRTMEDALEYTKQNYYSVANHYPDKPVIITEAGWTTASNGRGIEPWNANEDLQAHYYEQLLAWTTQEKILTFVFEAFDEPWKGSSDPLEPEKHWGLFYVDRTPKLVMKDIFPRKTTHADTIVNINTKDEVA</sequence>
<keyword evidence="2" id="KW-1003">Cell membrane</keyword>
<dbReference type="InterPro" id="IPR050732">
    <property type="entry name" value="Beta-glucan_modifiers"/>
</dbReference>
<organism evidence="12 13">
    <name type="scientific">Colwellia psychrerythraea (strain 34H / ATCC BAA-681)</name>
    <name type="common">Vibrio psychroerythus</name>
    <dbReference type="NCBI Taxonomy" id="167879"/>
    <lineage>
        <taxon>Bacteria</taxon>
        <taxon>Pseudomonadati</taxon>
        <taxon>Pseudomonadota</taxon>
        <taxon>Gammaproteobacteria</taxon>
        <taxon>Alteromonadales</taxon>
        <taxon>Colwelliaceae</taxon>
        <taxon>Colwellia</taxon>
    </lineage>
</organism>
<reference evidence="12" key="1">
    <citation type="journal article" date="2005" name="Proc. Natl. Acad. Sci. U.S.A.">
        <title>The psychrophilic lifestyle as revealed by the genome sequence of Colwellia psychrerythraea 34H through genomic and proteomic analyses.</title>
        <authorList>
            <person name="Methe B.A."/>
            <person name="Nelson K.E."/>
            <person name="Deming J.W."/>
            <person name="Momen B."/>
            <person name="Melamud E."/>
            <person name="Zhang X."/>
            <person name="Moult J."/>
            <person name="Madupu R."/>
            <person name="Nelson W.C."/>
            <person name="Dodson R.J."/>
            <person name="Brinkac L.M."/>
            <person name="Daugherty S.C."/>
            <person name="Durkin A.S."/>
            <person name="DeBoy R.T."/>
            <person name="Kolonay J.F."/>
            <person name="Sullivan S.A."/>
            <person name="Zhou L."/>
            <person name="Davidsen T.M."/>
            <person name="Wu M."/>
            <person name="Huston A.L."/>
            <person name="Lewis M."/>
            <person name="Weaver B."/>
            <person name="Weidman J.F."/>
            <person name="Khouri H."/>
            <person name="Utterback T.R."/>
            <person name="Feldblyum T.V."/>
            <person name="Fraser C.M."/>
        </authorList>
    </citation>
    <scope>NUCLEOTIDE SEQUENCE [LARGE SCALE GENOMIC DNA]</scope>
    <source>
        <strain evidence="12">34H</strain>
    </source>
</reference>
<dbReference type="AlphaFoldDB" id="Q47XT3"/>
<dbReference type="CAZy" id="GH17">
    <property type="family name" value="Glycoside Hydrolase Family 17"/>
</dbReference>
<evidence type="ECO:0000256" key="11">
    <source>
        <dbReference type="ARBA" id="ARBA00043078"/>
    </source>
</evidence>
<protein>
    <recommendedName>
        <fullName evidence="11">Endo-1,3-beta-glucanase btgC</fullName>
    </recommendedName>
    <alternativeName>
        <fullName evidence="10">Laminarinase btgC</fullName>
    </alternativeName>
</protein>
<name>Q47XT3_COLP3</name>
<keyword evidence="8" id="KW-0624">Polysaccharide degradation</keyword>
<evidence type="ECO:0000256" key="8">
    <source>
        <dbReference type="ARBA" id="ARBA00023326"/>
    </source>
</evidence>